<evidence type="ECO:0000256" key="2">
    <source>
        <dbReference type="ARBA" id="ARBA00022801"/>
    </source>
</evidence>
<dbReference type="RefSeq" id="WP_225555151.1">
    <property type="nucleotide sequence ID" value="NZ_JADEYP010000049.1"/>
</dbReference>
<keyword evidence="6" id="KW-1185">Reference proteome</keyword>
<feature type="site" description="Important for substrate specificity" evidence="4">
    <location>
        <position position="161"/>
    </location>
</feature>
<dbReference type="NCBIfam" id="TIGR00172">
    <property type="entry name" value="maf"/>
    <property type="match status" value="1"/>
</dbReference>
<comment type="function">
    <text evidence="4">Nucleoside triphosphate pyrophosphatase that hydrolyzes dTTP and UTP. May have a dual role in cell division arrest and in preventing the incorporation of modified nucleotides into cellular nucleic acids.</text>
</comment>
<evidence type="ECO:0000256" key="1">
    <source>
        <dbReference type="ARBA" id="ARBA00001968"/>
    </source>
</evidence>
<keyword evidence="2 4" id="KW-0378">Hydrolase</keyword>
<reference evidence="5" key="1">
    <citation type="submission" date="2020-10" db="EMBL/GenBank/DDBJ databases">
        <authorList>
            <person name="Lu T."/>
            <person name="Wang Q."/>
            <person name="Han X."/>
        </authorList>
    </citation>
    <scope>NUCLEOTIDE SEQUENCE</scope>
    <source>
        <strain evidence="5">WQ 366</strain>
    </source>
</reference>
<dbReference type="HAMAP" id="MF_00528">
    <property type="entry name" value="Maf"/>
    <property type="match status" value="1"/>
</dbReference>
<feature type="active site" description="Proton acceptor" evidence="4">
    <location>
        <position position="77"/>
    </location>
</feature>
<keyword evidence="3 4" id="KW-0546">Nucleotide metabolism</keyword>
<comment type="caution">
    <text evidence="4">Lacks conserved residue(s) required for the propagation of feature annotation.</text>
</comment>
<feature type="site" description="Important for substrate specificity" evidence="4">
    <location>
        <position position="78"/>
    </location>
</feature>
<evidence type="ECO:0000256" key="3">
    <source>
        <dbReference type="ARBA" id="ARBA00023080"/>
    </source>
</evidence>
<dbReference type="Proteomes" id="UP001165302">
    <property type="component" value="Unassembled WGS sequence"/>
</dbReference>
<dbReference type="Gene3D" id="3.90.950.10">
    <property type="match status" value="1"/>
</dbReference>
<dbReference type="EC" id="3.6.1.9" evidence="4"/>
<feature type="site" description="Important for substrate specificity" evidence="4">
    <location>
        <position position="19"/>
    </location>
</feature>
<comment type="cofactor">
    <cofactor evidence="1 4">
        <name>a divalent metal cation</name>
        <dbReference type="ChEBI" id="CHEBI:60240"/>
    </cofactor>
</comment>
<keyword evidence="4" id="KW-0963">Cytoplasm</keyword>
<dbReference type="PANTHER" id="PTHR43213">
    <property type="entry name" value="BIFUNCTIONAL DTTP/UTP PYROPHOSPHATASE/METHYLTRANSFERASE PROTEIN-RELATED"/>
    <property type="match status" value="1"/>
</dbReference>
<organism evidence="5 6">
    <name type="scientific">Sphingobacterium bovistauri</name>
    <dbReference type="NCBI Taxonomy" id="2781959"/>
    <lineage>
        <taxon>Bacteria</taxon>
        <taxon>Pseudomonadati</taxon>
        <taxon>Bacteroidota</taxon>
        <taxon>Sphingobacteriia</taxon>
        <taxon>Sphingobacteriales</taxon>
        <taxon>Sphingobacteriaceae</taxon>
        <taxon>Sphingobacterium</taxon>
    </lineage>
</organism>
<name>A0ABS7Z9W7_9SPHI</name>
<comment type="catalytic activity">
    <reaction evidence="4">
        <text>dTTP + H2O = dTMP + diphosphate + H(+)</text>
        <dbReference type="Rhea" id="RHEA:28534"/>
        <dbReference type="ChEBI" id="CHEBI:15377"/>
        <dbReference type="ChEBI" id="CHEBI:15378"/>
        <dbReference type="ChEBI" id="CHEBI:33019"/>
        <dbReference type="ChEBI" id="CHEBI:37568"/>
        <dbReference type="ChEBI" id="CHEBI:63528"/>
        <dbReference type="EC" id="3.6.1.9"/>
    </reaction>
</comment>
<dbReference type="EMBL" id="JADEYP010000049">
    <property type="protein sequence ID" value="MCA5006798.1"/>
    <property type="molecule type" value="Genomic_DNA"/>
</dbReference>
<comment type="catalytic activity">
    <reaction evidence="4">
        <text>UTP + H2O = UMP + diphosphate + H(+)</text>
        <dbReference type="Rhea" id="RHEA:29395"/>
        <dbReference type="ChEBI" id="CHEBI:15377"/>
        <dbReference type="ChEBI" id="CHEBI:15378"/>
        <dbReference type="ChEBI" id="CHEBI:33019"/>
        <dbReference type="ChEBI" id="CHEBI:46398"/>
        <dbReference type="ChEBI" id="CHEBI:57865"/>
        <dbReference type="EC" id="3.6.1.9"/>
    </reaction>
</comment>
<evidence type="ECO:0000256" key="4">
    <source>
        <dbReference type="HAMAP-Rule" id="MF_00528"/>
    </source>
</evidence>
<dbReference type="CDD" id="cd00555">
    <property type="entry name" value="Maf"/>
    <property type="match status" value="1"/>
</dbReference>
<dbReference type="Pfam" id="PF02545">
    <property type="entry name" value="Maf"/>
    <property type="match status" value="1"/>
</dbReference>
<dbReference type="InterPro" id="IPR029001">
    <property type="entry name" value="ITPase-like_fam"/>
</dbReference>
<comment type="similarity">
    <text evidence="4">Belongs to the Maf family. YhdE subfamily.</text>
</comment>
<evidence type="ECO:0000313" key="6">
    <source>
        <dbReference type="Proteomes" id="UP001165302"/>
    </source>
</evidence>
<comment type="subcellular location">
    <subcellularLocation>
        <location evidence="4">Cytoplasm</location>
    </subcellularLocation>
</comment>
<evidence type="ECO:0000313" key="5">
    <source>
        <dbReference type="EMBL" id="MCA5006798.1"/>
    </source>
</evidence>
<protein>
    <recommendedName>
        <fullName evidence="4">dTTP/UTP pyrophosphatase</fullName>
        <shortName evidence="4">dTTPase/UTPase</shortName>
        <ecNumber evidence="4">3.6.1.9</ecNumber>
    </recommendedName>
    <alternativeName>
        <fullName evidence="4">Nucleoside triphosphate pyrophosphatase</fullName>
    </alternativeName>
    <alternativeName>
        <fullName evidence="4">Nucleotide pyrophosphatase</fullName>
        <shortName evidence="4">Nucleotide PPase</shortName>
    </alternativeName>
</protein>
<dbReference type="InterPro" id="IPR003697">
    <property type="entry name" value="Maf-like"/>
</dbReference>
<accession>A0ABS7Z9W7</accession>
<dbReference type="PIRSF" id="PIRSF006305">
    <property type="entry name" value="Maf"/>
    <property type="match status" value="1"/>
</dbReference>
<dbReference type="PANTHER" id="PTHR43213:SF5">
    <property type="entry name" value="BIFUNCTIONAL DTTP_UTP PYROPHOSPHATASE_METHYLTRANSFERASE PROTEIN-RELATED"/>
    <property type="match status" value="1"/>
</dbReference>
<gene>
    <name evidence="5" type="primary">maf</name>
    <name evidence="5" type="ORF">IPZ78_16785</name>
</gene>
<proteinExistence type="inferred from homology"/>
<dbReference type="SUPFAM" id="SSF52972">
    <property type="entry name" value="ITPase-like"/>
    <property type="match status" value="1"/>
</dbReference>
<sequence>MLRDKLKGIEVILGSQSPRRKELLASLDIDFSVVIRSVDETIPPEVKSIESAEYVALKKLAAFDGEEFKNSLVITADTVVVDSDNNVLGKPKSREEAFQVLESLSGKSHQVLTGVAIGYAGKVIHFTDETVVRFDNLETSEIVYYVDKYEPYDKAGAYGIQEWIGRIIVTHIHGSYENVMGLPTARLYRAIKELI</sequence>
<comment type="caution">
    <text evidence="5">The sequence shown here is derived from an EMBL/GenBank/DDBJ whole genome shotgun (WGS) entry which is preliminary data.</text>
</comment>